<dbReference type="InterPro" id="IPR039598">
    <property type="entry name" value="HMGXB3"/>
</dbReference>
<evidence type="ECO:0000313" key="5">
    <source>
        <dbReference type="Ensembl" id="ENSOMEP00000009998.1"/>
    </source>
</evidence>
<sequence>MERHITILLDHEKPPPNKRNNSFHCPFCHYTGEKHAVDLHMDNHSSLKHKEFTFIKCGLGCRATSHFHCCYCPTTLINRSQFLKHLGAHQKQTPKPQPEVESVPPSQPSQASPQPLKSPWHNLDPPSEHPAQLPSEHPAQLPSEHPLATSQPLDPQWQFPEAPLQPSLASPQLSEPPWQQKKLKERHRTQTITCPHCKLDLYKKNFKTHCRRKHTQNFETVSQDRFLSSQCVDVKNGVFAVDKSFSGAAKPVHVVKKTWGLSHKIVCEVDQCRLNRDFAHRSGMLPYECHHIKSLQYCPQADNQYVNLSEETLEIMVDQKWFGKERKASLLHCKKEADAEGVPLSVQLTVGGPPSKIHISVFEPKITYYSRLGRLIVAYDRKHNTWHCSCSKARQSCNHKAIAKWHLFGTNGELFRKVKSTEAKSPDPFQDSREYSSSCYPPNDNTISKMLNYLLSYKMLPSELPSPLIEQSRDWRAQDSFPKYLIPAETKCVECEYPLGEQQLITSKARILTSTGVVEGISTYKKSCLKCGMIYRYQEWQDGIHNFDDHMILSLHLCLMIRNALQTHTAVSKVIEIIENTERVSFPNKEKILHGYLHFEALTKHDYSFTCVSCGYSPAVVVMDLHKKGVFGMPVSEIQSPPDQYDGHVDILDFWNAVDREVLSRGLIPVGRKNPFVVPPSYHHWSPWIGPQTRQSNSLLNTEYEKIQMPKESNEEDYDLINEERLSDELLNLKVQEIRALCKQCGVDSKGSKMDLVLRLWEKMSTRSNYNKVFEKVWGASGGWAVITCPCGVVYSVKFNLRAESPRDFVDMLLSWKHFPNVVVYDYARGLASHANRRQPGIFGPFNGRLLDPTPQNIQQASEGKVVVNMPWLRSPKMPADKDGHPLTGSSQHFALNDVFHQGNSKDRTDILRKLELVPELAGLVNSQCVEQLFSGMRKNNYFLNMTTPSTHIFLQRNILHHYNTAKNQKAMNKV</sequence>
<dbReference type="OMA" id="KATAKWH"/>
<dbReference type="InterPro" id="IPR013087">
    <property type="entry name" value="Znf_C2H2_type"/>
</dbReference>
<evidence type="ECO:0000259" key="3">
    <source>
        <dbReference type="PROSITE" id="PS50157"/>
    </source>
</evidence>
<accession>A0A3B3BY84</accession>
<protein>
    <recommendedName>
        <fullName evidence="7">SAP domain-containing protein</fullName>
    </recommendedName>
</protein>
<dbReference type="InterPro" id="IPR003034">
    <property type="entry name" value="SAP_dom"/>
</dbReference>
<feature type="region of interest" description="Disordered" evidence="2">
    <location>
        <begin position="87"/>
        <end position="189"/>
    </location>
</feature>
<keyword evidence="1" id="KW-0862">Zinc</keyword>
<dbReference type="Proteomes" id="UP000261560">
    <property type="component" value="Unplaced"/>
</dbReference>
<organism evidence="5 6">
    <name type="scientific">Oryzias melastigma</name>
    <name type="common">Marine medaka</name>
    <dbReference type="NCBI Taxonomy" id="30732"/>
    <lineage>
        <taxon>Eukaryota</taxon>
        <taxon>Metazoa</taxon>
        <taxon>Chordata</taxon>
        <taxon>Craniata</taxon>
        <taxon>Vertebrata</taxon>
        <taxon>Euteleostomi</taxon>
        <taxon>Actinopterygii</taxon>
        <taxon>Neopterygii</taxon>
        <taxon>Teleostei</taxon>
        <taxon>Neoteleostei</taxon>
        <taxon>Acanthomorphata</taxon>
        <taxon>Ovalentaria</taxon>
        <taxon>Atherinomorphae</taxon>
        <taxon>Beloniformes</taxon>
        <taxon>Adrianichthyidae</taxon>
        <taxon>Oryziinae</taxon>
        <taxon>Oryzias</taxon>
    </lineage>
</organism>
<keyword evidence="1" id="KW-0863">Zinc-finger</keyword>
<dbReference type="PANTHER" id="PTHR17609">
    <property type="entry name" value="HMG DOMAIN-CONTAINING PROTEIN 3"/>
    <property type="match status" value="1"/>
</dbReference>
<feature type="compositionally biased region" description="Low complexity" evidence="2">
    <location>
        <begin position="99"/>
        <end position="119"/>
    </location>
</feature>
<keyword evidence="6" id="KW-1185">Reference proteome</keyword>
<dbReference type="PANTHER" id="PTHR17609:SF3">
    <property type="entry name" value="SAP DOMAIN-CONTAINING PROTEIN"/>
    <property type="match status" value="1"/>
</dbReference>
<name>A0A3B3BY84_ORYME</name>
<dbReference type="SMART" id="SM00355">
    <property type="entry name" value="ZnF_C2H2"/>
    <property type="match status" value="3"/>
</dbReference>
<evidence type="ECO:0000313" key="6">
    <source>
        <dbReference type="Proteomes" id="UP000261560"/>
    </source>
</evidence>
<dbReference type="InterPro" id="IPR036361">
    <property type="entry name" value="SAP_dom_sf"/>
</dbReference>
<dbReference type="GeneTree" id="ENSGT00390000006983"/>
<dbReference type="Pfam" id="PF18717">
    <property type="entry name" value="CxC4"/>
    <property type="match status" value="1"/>
</dbReference>
<evidence type="ECO:0008006" key="7">
    <source>
        <dbReference type="Google" id="ProtNLM"/>
    </source>
</evidence>
<reference evidence="5" key="2">
    <citation type="submission" date="2025-09" db="UniProtKB">
        <authorList>
            <consortium name="Ensembl"/>
        </authorList>
    </citation>
    <scope>IDENTIFICATION</scope>
</reference>
<evidence type="ECO:0000256" key="1">
    <source>
        <dbReference type="PROSITE-ProRule" id="PRU00042"/>
    </source>
</evidence>
<dbReference type="SUPFAM" id="SSF68906">
    <property type="entry name" value="SAP domain"/>
    <property type="match status" value="1"/>
</dbReference>
<dbReference type="InterPro" id="IPR040648">
    <property type="entry name" value="HMGXB3_CxC4"/>
</dbReference>
<dbReference type="AlphaFoldDB" id="A0A3B3BY84"/>
<dbReference type="PaxDb" id="30732-ENSOMEP00000009998"/>
<proteinExistence type="predicted"/>
<keyword evidence="1" id="KW-0479">Metal-binding</keyword>
<dbReference type="PROSITE" id="PS50800">
    <property type="entry name" value="SAP"/>
    <property type="match status" value="1"/>
</dbReference>
<feature type="domain" description="C2H2-type" evidence="3">
    <location>
        <begin position="67"/>
        <end position="94"/>
    </location>
</feature>
<reference evidence="5" key="1">
    <citation type="submission" date="2025-08" db="UniProtKB">
        <authorList>
            <consortium name="Ensembl"/>
        </authorList>
    </citation>
    <scope>IDENTIFICATION</scope>
</reference>
<dbReference type="PROSITE" id="PS50157">
    <property type="entry name" value="ZINC_FINGER_C2H2_2"/>
    <property type="match status" value="1"/>
</dbReference>
<dbReference type="GO" id="GO:0008270">
    <property type="term" value="F:zinc ion binding"/>
    <property type="evidence" value="ECO:0007669"/>
    <property type="project" value="UniProtKB-KW"/>
</dbReference>
<evidence type="ECO:0000256" key="2">
    <source>
        <dbReference type="SAM" id="MobiDB-lite"/>
    </source>
</evidence>
<feature type="domain" description="SAP" evidence="4">
    <location>
        <begin position="730"/>
        <end position="764"/>
    </location>
</feature>
<evidence type="ECO:0000259" key="4">
    <source>
        <dbReference type="PROSITE" id="PS50800"/>
    </source>
</evidence>
<dbReference type="PROSITE" id="PS00028">
    <property type="entry name" value="ZINC_FINGER_C2H2_1"/>
    <property type="match status" value="1"/>
</dbReference>
<dbReference type="Ensembl" id="ENSOMET00000016698.1">
    <property type="protein sequence ID" value="ENSOMEP00000009998.1"/>
    <property type="gene ID" value="ENSOMEG00000011261.1"/>
</dbReference>